<keyword evidence="6" id="KW-0735">Signal-anchor</keyword>
<keyword evidence="5 10" id="KW-0812">Transmembrane</keyword>
<comment type="pathway">
    <text evidence="2">Protein modification; protein glycosylation.</text>
</comment>
<dbReference type="Pfam" id="PF11051">
    <property type="entry name" value="Mannosyl_trans3"/>
    <property type="match status" value="1"/>
</dbReference>
<comment type="similarity">
    <text evidence="3">Belongs to the MNN1/MNT family.</text>
</comment>
<dbReference type="InterPro" id="IPR029044">
    <property type="entry name" value="Nucleotide-diphossugar_trans"/>
</dbReference>
<evidence type="ECO:0000256" key="6">
    <source>
        <dbReference type="ARBA" id="ARBA00022968"/>
    </source>
</evidence>
<name>A0A1W5DDD5_9LECA</name>
<feature type="transmembrane region" description="Helical" evidence="10">
    <location>
        <begin position="48"/>
        <end position="66"/>
    </location>
</feature>
<dbReference type="EMBL" id="FWEW01003804">
    <property type="protein sequence ID" value="SLM41177.1"/>
    <property type="molecule type" value="Genomic_DNA"/>
</dbReference>
<keyword evidence="4 11" id="KW-0808">Transferase</keyword>
<keyword evidence="8" id="KW-0333">Golgi apparatus</keyword>
<dbReference type="AlphaFoldDB" id="A0A1W5DDD5"/>
<evidence type="ECO:0000256" key="3">
    <source>
        <dbReference type="ARBA" id="ARBA00009105"/>
    </source>
</evidence>
<dbReference type="SUPFAM" id="SSF53448">
    <property type="entry name" value="Nucleotide-diphospho-sugar transferases"/>
    <property type="match status" value="1"/>
</dbReference>
<accession>A0A1W5DDD5</accession>
<comment type="subcellular location">
    <subcellularLocation>
        <location evidence="1">Golgi apparatus membrane</location>
        <topology evidence="1">Single-pass type II membrane protein</topology>
    </subcellularLocation>
</comment>
<keyword evidence="7 10" id="KW-1133">Transmembrane helix</keyword>
<dbReference type="GO" id="GO:0046354">
    <property type="term" value="P:mannan biosynthetic process"/>
    <property type="evidence" value="ECO:0007669"/>
    <property type="project" value="TreeGrafter"/>
</dbReference>
<dbReference type="PANTHER" id="PTHR31646:SF1">
    <property type="entry name" value="ALPHA-1,2-MANNOSYLTRANSFERASE MNN2"/>
    <property type="match status" value="1"/>
</dbReference>
<evidence type="ECO:0000256" key="9">
    <source>
        <dbReference type="ARBA" id="ARBA00023136"/>
    </source>
</evidence>
<evidence type="ECO:0000313" key="12">
    <source>
        <dbReference type="Proteomes" id="UP000192927"/>
    </source>
</evidence>
<proteinExistence type="inferred from homology"/>
<dbReference type="PANTHER" id="PTHR31646">
    <property type="entry name" value="ALPHA-1,2-MANNOSYLTRANSFERASE MNN2"/>
    <property type="match status" value="1"/>
</dbReference>
<evidence type="ECO:0000256" key="7">
    <source>
        <dbReference type="ARBA" id="ARBA00022989"/>
    </source>
</evidence>
<dbReference type="GO" id="GO:0000139">
    <property type="term" value="C:Golgi membrane"/>
    <property type="evidence" value="ECO:0007669"/>
    <property type="project" value="UniProtKB-SubCell"/>
</dbReference>
<evidence type="ECO:0000256" key="8">
    <source>
        <dbReference type="ARBA" id="ARBA00023034"/>
    </source>
</evidence>
<protein>
    <submittedName>
        <fullName evidence="11">Nucleotide-diphospho-sugar transferases</fullName>
    </submittedName>
</protein>
<evidence type="ECO:0000256" key="2">
    <source>
        <dbReference type="ARBA" id="ARBA00004922"/>
    </source>
</evidence>
<evidence type="ECO:0000313" key="11">
    <source>
        <dbReference type="EMBL" id="SLM41177.1"/>
    </source>
</evidence>
<evidence type="ECO:0000256" key="5">
    <source>
        <dbReference type="ARBA" id="ARBA00022692"/>
    </source>
</evidence>
<keyword evidence="9 10" id="KW-0472">Membrane</keyword>
<reference evidence="12" key="1">
    <citation type="submission" date="2017-03" db="EMBL/GenBank/DDBJ databases">
        <authorList>
            <person name="Sharma R."/>
            <person name="Thines M."/>
        </authorList>
    </citation>
    <scope>NUCLEOTIDE SEQUENCE [LARGE SCALE GENOMIC DNA]</scope>
</reference>
<dbReference type="GO" id="GO:0000026">
    <property type="term" value="F:alpha-1,2-mannosyltransferase activity"/>
    <property type="evidence" value="ECO:0007669"/>
    <property type="project" value="TreeGrafter"/>
</dbReference>
<organism evidence="11 12">
    <name type="scientific">Lasallia pustulata</name>
    <dbReference type="NCBI Taxonomy" id="136370"/>
    <lineage>
        <taxon>Eukaryota</taxon>
        <taxon>Fungi</taxon>
        <taxon>Dikarya</taxon>
        <taxon>Ascomycota</taxon>
        <taxon>Pezizomycotina</taxon>
        <taxon>Lecanoromycetes</taxon>
        <taxon>OSLEUM clade</taxon>
        <taxon>Umbilicariomycetidae</taxon>
        <taxon>Umbilicariales</taxon>
        <taxon>Umbilicariaceae</taxon>
        <taxon>Lasallia</taxon>
    </lineage>
</organism>
<evidence type="ECO:0000256" key="1">
    <source>
        <dbReference type="ARBA" id="ARBA00004323"/>
    </source>
</evidence>
<sequence>MSTQRRPDYSDPDLAATSPRGKLLFAPVIRSAMSRIVARLFKGSARRYSAVLLVWIILLIIFRTHLGSYSIAVPSGLLECAPSWQHAGIVGPTTPDRAVVSESWLQLQEIFDAHPPQPASLPHKVWDANNGQANWDLIKSWTQISEQDANATRAVHEDLLRILPEYPLKRYSRRGIITLAGGKWSEYAATGLGVLREIGSSLPVEVWMKNKNDVKEGWCQGLEKEGMACRLLSDYMDVSKVQHGYQFKILTMLFSSFEEFLFLDADNIAVSNPDVVFDSEGYLKNGAVLWPDYWKNPASPWTPYITGVSDNAAQTWNEELTVESGQIVWNKHRHWRSLCLAAYYNYYGPQYYWTLISQGHSGWGDKDTFPTALQALGEPFYKIPHGVKTAFVTGTSLGIAMLQASPTNEKAFEPMFLHANIYKWSIMDYLCTGCYPTADDPNRGYSENPSATINPHLRAGRRVLAKIEDLSLDPEPLIWKSMERTACRSVWKDDGLCHRTRDFMSKAFGFRFKIGKVAAALGLEAEPCLEIA</sequence>
<keyword evidence="12" id="KW-1185">Reference proteome</keyword>
<dbReference type="Proteomes" id="UP000192927">
    <property type="component" value="Unassembled WGS sequence"/>
</dbReference>
<evidence type="ECO:0000256" key="4">
    <source>
        <dbReference type="ARBA" id="ARBA00022679"/>
    </source>
</evidence>
<dbReference type="InterPro" id="IPR022751">
    <property type="entry name" value="Alpha_mannosyltransferase"/>
</dbReference>
<evidence type="ECO:0000256" key="10">
    <source>
        <dbReference type="SAM" id="Phobius"/>
    </source>
</evidence>